<reference evidence="3 4" key="1">
    <citation type="submission" date="2016-10" db="EMBL/GenBank/DDBJ databases">
        <authorList>
            <person name="de Groot N.N."/>
        </authorList>
    </citation>
    <scope>NUCLEOTIDE SEQUENCE [LARGE SCALE GENOMIC DNA]</scope>
    <source>
        <strain evidence="3 4">CGMCC 4.5681</strain>
    </source>
</reference>
<evidence type="ECO:0000256" key="1">
    <source>
        <dbReference type="SAM" id="MobiDB-lite"/>
    </source>
</evidence>
<dbReference type="InterPro" id="IPR002611">
    <property type="entry name" value="IstB_ATP-bd"/>
</dbReference>
<dbReference type="InterPro" id="IPR020591">
    <property type="entry name" value="Chromosome_initiator_DnaA-like"/>
</dbReference>
<feature type="domain" description="IstB-like ATP-binding" evidence="2">
    <location>
        <begin position="23"/>
        <end position="192"/>
    </location>
</feature>
<dbReference type="STRING" id="683260.SAMN05421874_14524"/>
<dbReference type="EMBL" id="FNFB01000045">
    <property type="protein sequence ID" value="SDM21830.1"/>
    <property type="molecule type" value="Genomic_DNA"/>
</dbReference>
<dbReference type="PRINTS" id="PR00051">
    <property type="entry name" value="DNAA"/>
</dbReference>
<keyword evidence="4" id="KW-1185">Reference proteome</keyword>
<feature type="region of interest" description="Disordered" evidence="1">
    <location>
        <begin position="192"/>
        <end position="261"/>
    </location>
</feature>
<gene>
    <name evidence="3" type="ORF">SAMN05421874_14524</name>
</gene>
<name>A0A1G9RFI2_9ACTN</name>
<evidence type="ECO:0000313" key="3">
    <source>
        <dbReference type="EMBL" id="SDM21830.1"/>
    </source>
</evidence>
<sequence length="324" mass="35938">MTTPHHRGMTEQAAQASIDQACRMLRLPSIRAQFPDLAEAAARDQMSYLGFLAELLMAECDDRARRRSERRIKAAQFPRDKSLRAFDFEANPNIDPATIHTLATCEWVKKGQPLCLIGDSGTGKSHLLIALGTEAAMKGYRVRYTLATKLVNELVEAADEKVLAKTVARYGRVDLLCIDELGYMELDRHGANFSSRCSPNARRKTAWPSPPTSPSLAGPAPLPTHVSAPRSSTASPSPATSSRPAPTPTVWPRPEPEPNKLADHITQRLTVLPERSFRGLKPHVGDDDSRAKPLIGFTRLSAGFEHRRHQWRTETPAMAVRWPR</sequence>
<dbReference type="GO" id="GO:0006260">
    <property type="term" value="P:DNA replication"/>
    <property type="evidence" value="ECO:0007669"/>
    <property type="project" value="TreeGrafter"/>
</dbReference>
<dbReference type="PANTHER" id="PTHR30050">
    <property type="entry name" value="CHROMOSOMAL REPLICATION INITIATOR PROTEIN DNAA"/>
    <property type="match status" value="1"/>
</dbReference>
<dbReference type="Gene3D" id="3.40.50.300">
    <property type="entry name" value="P-loop containing nucleotide triphosphate hydrolases"/>
    <property type="match status" value="1"/>
</dbReference>
<feature type="compositionally biased region" description="Low complexity" evidence="1">
    <location>
        <begin position="227"/>
        <end position="244"/>
    </location>
</feature>
<organism evidence="3 4">
    <name type="scientific">Nonomuraea maritima</name>
    <dbReference type="NCBI Taxonomy" id="683260"/>
    <lineage>
        <taxon>Bacteria</taxon>
        <taxon>Bacillati</taxon>
        <taxon>Actinomycetota</taxon>
        <taxon>Actinomycetes</taxon>
        <taxon>Streptosporangiales</taxon>
        <taxon>Streptosporangiaceae</taxon>
        <taxon>Nonomuraea</taxon>
    </lineage>
</organism>
<evidence type="ECO:0000313" key="4">
    <source>
        <dbReference type="Proteomes" id="UP000198683"/>
    </source>
</evidence>
<dbReference type="AlphaFoldDB" id="A0A1G9RFI2"/>
<protein>
    <submittedName>
        <fullName evidence="3">DNA replication protein DnaC</fullName>
    </submittedName>
</protein>
<dbReference type="CDD" id="cd00009">
    <property type="entry name" value="AAA"/>
    <property type="match status" value="1"/>
</dbReference>
<dbReference type="PANTHER" id="PTHR30050:SF4">
    <property type="entry name" value="ATP-BINDING PROTEIN RV3427C IN INSERTION SEQUENCE-RELATED"/>
    <property type="match status" value="1"/>
</dbReference>
<dbReference type="GO" id="GO:0005524">
    <property type="term" value="F:ATP binding"/>
    <property type="evidence" value="ECO:0007669"/>
    <property type="project" value="InterPro"/>
</dbReference>
<evidence type="ECO:0000259" key="2">
    <source>
        <dbReference type="Pfam" id="PF01695"/>
    </source>
</evidence>
<proteinExistence type="predicted"/>
<dbReference type="Pfam" id="PF01695">
    <property type="entry name" value="IstB_IS21"/>
    <property type="match status" value="1"/>
</dbReference>
<accession>A0A1G9RFI2</accession>
<dbReference type="InterPro" id="IPR027417">
    <property type="entry name" value="P-loop_NTPase"/>
</dbReference>
<dbReference type="SUPFAM" id="SSF52540">
    <property type="entry name" value="P-loop containing nucleoside triphosphate hydrolases"/>
    <property type="match status" value="1"/>
</dbReference>
<dbReference type="Proteomes" id="UP000198683">
    <property type="component" value="Unassembled WGS sequence"/>
</dbReference>